<feature type="compositionally biased region" description="Basic and acidic residues" evidence="3">
    <location>
        <begin position="339"/>
        <end position="350"/>
    </location>
</feature>
<dbReference type="Gene3D" id="1.10.1580.10">
    <property type="match status" value="1"/>
</dbReference>
<dbReference type="SUPFAM" id="SSF52540">
    <property type="entry name" value="P-loop containing nucleoside triphosphate hydrolases"/>
    <property type="match status" value="1"/>
</dbReference>
<keyword evidence="1" id="KW-0547">Nucleotide-binding</keyword>
<dbReference type="InterPro" id="IPR006073">
    <property type="entry name" value="GTP-bd"/>
</dbReference>
<dbReference type="GO" id="GO:0005525">
    <property type="term" value="F:GTP binding"/>
    <property type="evidence" value="ECO:0007669"/>
    <property type="project" value="UniProtKB-KW"/>
</dbReference>
<feature type="region of interest" description="Disordered" evidence="3">
    <location>
        <begin position="339"/>
        <end position="360"/>
    </location>
</feature>
<accession>A0A1M4UJS6</accession>
<dbReference type="Pfam" id="PF01926">
    <property type="entry name" value="MMR_HSR1"/>
    <property type="match status" value="1"/>
</dbReference>
<dbReference type="InterPro" id="IPR019991">
    <property type="entry name" value="GTP-bd_ribosome_bgen"/>
</dbReference>
<dbReference type="GO" id="GO:0003924">
    <property type="term" value="F:GTPase activity"/>
    <property type="evidence" value="ECO:0007669"/>
    <property type="project" value="TreeGrafter"/>
</dbReference>
<dbReference type="Proteomes" id="UP000184327">
    <property type="component" value="Unassembled WGS sequence"/>
</dbReference>
<dbReference type="NCBIfam" id="TIGR03596">
    <property type="entry name" value="GTPase_YlqF"/>
    <property type="match status" value="1"/>
</dbReference>
<name>A0A1M4UJS6_9BURK</name>
<dbReference type="AlphaFoldDB" id="A0A1M4UJS6"/>
<evidence type="ECO:0000256" key="1">
    <source>
        <dbReference type="ARBA" id="ARBA00022741"/>
    </source>
</evidence>
<feature type="domain" description="G" evidence="4">
    <location>
        <begin position="157"/>
        <end position="212"/>
    </location>
</feature>
<keyword evidence="2" id="KW-0342">GTP-binding</keyword>
<reference evidence="5 6" key="1">
    <citation type="submission" date="2016-11" db="EMBL/GenBank/DDBJ databases">
        <authorList>
            <person name="Jaros S."/>
            <person name="Januszkiewicz K."/>
            <person name="Wedrychowicz H."/>
        </authorList>
    </citation>
    <scope>NUCLEOTIDE SEQUENCE [LARGE SCALE GENOMIC DNA]</scope>
    <source>
        <strain evidence="5 6">DSM 16112</strain>
    </source>
</reference>
<dbReference type="InterPro" id="IPR023179">
    <property type="entry name" value="GTP-bd_ortho_bundle_sf"/>
</dbReference>
<evidence type="ECO:0000313" key="6">
    <source>
        <dbReference type="Proteomes" id="UP000184327"/>
    </source>
</evidence>
<dbReference type="GO" id="GO:0006412">
    <property type="term" value="P:translation"/>
    <property type="evidence" value="ECO:0007669"/>
    <property type="project" value="TreeGrafter"/>
</dbReference>
<feature type="compositionally biased region" description="Basic residues" evidence="3">
    <location>
        <begin position="351"/>
        <end position="360"/>
    </location>
</feature>
<dbReference type="EMBL" id="FQUZ01000004">
    <property type="protein sequence ID" value="SHE57031.1"/>
    <property type="molecule type" value="Genomic_DNA"/>
</dbReference>
<evidence type="ECO:0000256" key="3">
    <source>
        <dbReference type="SAM" id="MobiDB-lite"/>
    </source>
</evidence>
<proteinExistence type="predicted"/>
<gene>
    <name evidence="5" type="ORF">SAMN02745117_00504</name>
</gene>
<protein>
    <submittedName>
        <fullName evidence="5">Ribosome biogenesis GTPase A</fullName>
    </submittedName>
</protein>
<sequence length="360" mass="40560">MPTPAIAPRQRDTTGFQGMFRARLAAFAPATPFAPTGENTPMAIQWFPGHMHLTRNALAERAKSVDVVIEMVDARLPGSSANPMLRELLQQKPSLKVLNKSDLADPERTRAWQQWYEQKDNTRAIALDSHHTAPARALIDACLALRPTRGSMDKPMRVLICGIPNVGKSTLINTMVGKRAAKAANEPGVTRTEQRYTLQDGFYLFDTPGVLWPRIIVAQSGYNLAAAGSIGRNAFDDELVALELLAYLQQHYRPELHHRYAITDEADALQTLPDHELLQAIGRKRGALLPGGRINTQKAAELVLQDFRSATLGRITLETPEEFENWLLTGEKLDAERQLRKEEYQQERQQKYQRRPNKRR</sequence>
<evidence type="ECO:0000259" key="4">
    <source>
        <dbReference type="Pfam" id="PF01926"/>
    </source>
</evidence>
<dbReference type="CDD" id="cd01856">
    <property type="entry name" value="YlqF"/>
    <property type="match status" value="1"/>
</dbReference>
<evidence type="ECO:0000256" key="2">
    <source>
        <dbReference type="ARBA" id="ARBA00023134"/>
    </source>
</evidence>
<dbReference type="STRING" id="1122156.SAMN02745117_00504"/>
<evidence type="ECO:0000313" key="5">
    <source>
        <dbReference type="EMBL" id="SHE57031.1"/>
    </source>
</evidence>
<dbReference type="InterPro" id="IPR027417">
    <property type="entry name" value="P-loop_NTPase"/>
</dbReference>
<keyword evidence="6" id="KW-1185">Reference proteome</keyword>
<dbReference type="Gene3D" id="3.40.50.300">
    <property type="entry name" value="P-loop containing nucleotide triphosphate hydrolases"/>
    <property type="match status" value="1"/>
</dbReference>
<dbReference type="PANTHER" id="PTHR45782">
    <property type="entry name" value="MITOCHONDRIAL RIBOSOME-ASSOCIATED GTPASE 1"/>
    <property type="match status" value="1"/>
</dbReference>
<dbReference type="PANTHER" id="PTHR45782:SF4">
    <property type="entry name" value="MITOCHONDRIAL RIBOSOME-ASSOCIATED GTPASE 1"/>
    <property type="match status" value="1"/>
</dbReference>
<organism evidence="5 6">
    <name type="scientific">Lampropedia hyalina DSM 16112</name>
    <dbReference type="NCBI Taxonomy" id="1122156"/>
    <lineage>
        <taxon>Bacteria</taxon>
        <taxon>Pseudomonadati</taxon>
        <taxon>Pseudomonadota</taxon>
        <taxon>Betaproteobacteria</taxon>
        <taxon>Burkholderiales</taxon>
        <taxon>Comamonadaceae</taxon>
        <taxon>Lampropedia</taxon>
    </lineage>
</organism>